<dbReference type="RefSeq" id="WP_099249242.1">
    <property type="nucleotide sequence ID" value="NZ_FXXP01000003.1"/>
</dbReference>
<keyword evidence="1" id="KW-0732">Signal</keyword>
<keyword evidence="3" id="KW-1185">Reference proteome</keyword>
<dbReference type="EMBL" id="FXXP01000003">
    <property type="protein sequence ID" value="SMX30319.1"/>
    <property type="molecule type" value="Genomic_DNA"/>
</dbReference>
<evidence type="ECO:0000313" key="2">
    <source>
        <dbReference type="EMBL" id="SMX30319.1"/>
    </source>
</evidence>
<reference evidence="3" key="1">
    <citation type="submission" date="2017-05" db="EMBL/GenBank/DDBJ databases">
        <authorList>
            <person name="Rodrigo-Torres L."/>
            <person name="Arahal R. D."/>
            <person name="Lucena T."/>
        </authorList>
    </citation>
    <scope>NUCLEOTIDE SEQUENCE [LARGE SCALE GENOMIC DNA]</scope>
    <source>
        <strain evidence="3">CECT 8649</strain>
    </source>
</reference>
<protein>
    <submittedName>
        <fullName evidence="2">Uncharacterized protein</fullName>
    </submittedName>
</protein>
<evidence type="ECO:0000313" key="3">
    <source>
        <dbReference type="Proteomes" id="UP000225972"/>
    </source>
</evidence>
<feature type="signal peptide" evidence="1">
    <location>
        <begin position="1"/>
        <end position="20"/>
    </location>
</feature>
<dbReference type="Proteomes" id="UP000225972">
    <property type="component" value="Unassembled WGS sequence"/>
</dbReference>
<accession>A0A238JI24</accession>
<sequence>MLFKTSGLIIALTLGGGALAAQETVTMADCDKLSPNKGSDLRKAMACVGLYKNKLDDIEARLKTIEQNASVNGASLVVASMIPCNELTGNWVEFLPARGRFLAGAGDTGNPELRSYTPFASRTLEGWRAFEGGNESFLISEGNLPKHKHEVVWNDHHSISLNADTKDVDGDNQYLLEWHGAYNRGRANNNMDTTTFGEDVPKEIELIPPYLAVHFCTGDGSPPLTTQ</sequence>
<feature type="chain" id="PRO_5012940953" evidence="1">
    <location>
        <begin position="21"/>
        <end position="227"/>
    </location>
</feature>
<dbReference type="AlphaFoldDB" id="A0A238JI24"/>
<proteinExistence type="predicted"/>
<evidence type="ECO:0000256" key="1">
    <source>
        <dbReference type="SAM" id="SignalP"/>
    </source>
</evidence>
<organism evidence="2 3">
    <name type="scientific">Pelagimonas phthalicica</name>
    <dbReference type="NCBI Taxonomy" id="1037362"/>
    <lineage>
        <taxon>Bacteria</taxon>
        <taxon>Pseudomonadati</taxon>
        <taxon>Pseudomonadota</taxon>
        <taxon>Alphaproteobacteria</taxon>
        <taxon>Rhodobacterales</taxon>
        <taxon>Roseobacteraceae</taxon>
        <taxon>Pelagimonas</taxon>
    </lineage>
</organism>
<dbReference type="OrthoDB" id="9810174at2"/>
<name>A0A238JI24_9RHOB</name>
<gene>
    <name evidence="2" type="ORF">TRP8649_04462</name>
</gene>